<dbReference type="InterPro" id="IPR013098">
    <property type="entry name" value="Ig_I-set"/>
</dbReference>
<dbReference type="GO" id="GO:0070593">
    <property type="term" value="P:dendrite self-avoidance"/>
    <property type="evidence" value="ECO:0007669"/>
    <property type="project" value="TreeGrafter"/>
</dbReference>
<comment type="caution">
    <text evidence="5">The sequence shown here is derived from an EMBL/GenBank/DDBJ whole genome shotgun (WGS) entry which is preliminary data.</text>
</comment>
<dbReference type="InterPro" id="IPR007110">
    <property type="entry name" value="Ig-like_dom"/>
</dbReference>
<dbReference type="EMBL" id="BPLR01006573">
    <property type="protein sequence ID" value="GIY10881.1"/>
    <property type="molecule type" value="Genomic_DNA"/>
</dbReference>
<feature type="compositionally biased region" description="Basic and acidic residues" evidence="3">
    <location>
        <begin position="166"/>
        <end position="178"/>
    </location>
</feature>
<evidence type="ECO:0000313" key="5">
    <source>
        <dbReference type="EMBL" id="GIY10881.1"/>
    </source>
</evidence>
<protein>
    <submittedName>
        <fullName evidence="5">Titin</fullName>
    </submittedName>
</protein>
<dbReference type="Gene3D" id="2.60.40.10">
    <property type="entry name" value="Immunoglobulins"/>
    <property type="match status" value="3"/>
</dbReference>
<dbReference type="SMART" id="SM00409">
    <property type="entry name" value="IG"/>
    <property type="match status" value="3"/>
</dbReference>
<gene>
    <name evidence="5" type="primary">sls</name>
    <name evidence="5" type="ORF">CEXT_514651</name>
</gene>
<evidence type="ECO:0000256" key="3">
    <source>
        <dbReference type="SAM" id="MobiDB-lite"/>
    </source>
</evidence>
<evidence type="ECO:0000259" key="4">
    <source>
        <dbReference type="PROSITE" id="PS50835"/>
    </source>
</evidence>
<dbReference type="Proteomes" id="UP001054945">
    <property type="component" value="Unassembled WGS sequence"/>
</dbReference>
<proteinExistence type="predicted"/>
<name>A0AAV4QRB2_CAEEX</name>
<dbReference type="InterPro" id="IPR013783">
    <property type="entry name" value="Ig-like_fold"/>
</dbReference>
<feature type="domain" description="Ig-like" evidence="4">
    <location>
        <begin position="213"/>
        <end position="262"/>
    </location>
</feature>
<evidence type="ECO:0000256" key="2">
    <source>
        <dbReference type="ARBA" id="ARBA00023319"/>
    </source>
</evidence>
<keyword evidence="1" id="KW-1015">Disulfide bond</keyword>
<dbReference type="InterPro" id="IPR003599">
    <property type="entry name" value="Ig_sub"/>
</dbReference>
<dbReference type="GO" id="GO:0098632">
    <property type="term" value="F:cell-cell adhesion mediator activity"/>
    <property type="evidence" value="ECO:0007669"/>
    <property type="project" value="TreeGrafter"/>
</dbReference>
<dbReference type="PANTHER" id="PTHR10075">
    <property type="entry name" value="BASIGIN RELATED"/>
    <property type="match status" value="1"/>
</dbReference>
<sequence length="455" mass="51310">MPALYTCVAKNKSGDAQFNVSLHVIEKEQIVAPKFVERFQSQHVREGEPVTLHCRAIGTPIPNITWQKMESNCTPNLLKLLSLKTSEGASTIYFNKVNMLDSSWYQCTAQNQAGSTATRARLYVESESTPVPEPWRLNLPRPQKVICPEGSPPREVVWLKPVERAAPRARAPEEERGPHRNRLHHTYPRSDPPGRGQGSLLTPGSFPLGIPQWLSSGSRVMTTYNFGYVALTLLHVYAEDSGVYMCRAVNEAGEATTTATLRCVPRAKIERAPQHPESMDAIRHLEDYEKYQRQESIEEIVSQIPVFVRPLHSLENLLEGGFAHFEGQITPVSDPSMKIEWLFNGKQLTAGTRISTTFSFGYVALNISNVRAEDSGVYMCKATNQKGEAISTATLKIKVTEQVTGSLGIPEQQNYIQKTQELEAYQMQQRQTYVEVDQTVRQKPFFKTHYWKKLS</sequence>
<dbReference type="SUPFAM" id="SSF48726">
    <property type="entry name" value="Immunoglobulin"/>
    <property type="match status" value="3"/>
</dbReference>
<dbReference type="PANTHER" id="PTHR10075:SF100">
    <property type="entry name" value="FASCICLIN-2"/>
    <property type="match status" value="1"/>
</dbReference>
<dbReference type="GO" id="GO:0005886">
    <property type="term" value="C:plasma membrane"/>
    <property type="evidence" value="ECO:0007669"/>
    <property type="project" value="TreeGrafter"/>
</dbReference>
<dbReference type="InterPro" id="IPR036179">
    <property type="entry name" value="Ig-like_dom_sf"/>
</dbReference>
<feature type="region of interest" description="Disordered" evidence="3">
    <location>
        <begin position="166"/>
        <end position="202"/>
    </location>
</feature>
<organism evidence="5 6">
    <name type="scientific">Caerostris extrusa</name>
    <name type="common">Bark spider</name>
    <name type="synonym">Caerostris bankana</name>
    <dbReference type="NCBI Taxonomy" id="172846"/>
    <lineage>
        <taxon>Eukaryota</taxon>
        <taxon>Metazoa</taxon>
        <taxon>Ecdysozoa</taxon>
        <taxon>Arthropoda</taxon>
        <taxon>Chelicerata</taxon>
        <taxon>Arachnida</taxon>
        <taxon>Araneae</taxon>
        <taxon>Araneomorphae</taxon>
        <taxon>Entelegynae</taxon>
        <taxon>Araneoidea</taxon>
        <taxon>Araneidae</taxon>
        <taxon>Caerostris</taxon>
    </lineage>
</organism>
<keyword evidence="6" id="KW-1185">Reference proteome</keyword>
<dbReference type="AlphaFoldDB" id="A0AAV4QRB2"/>
<reference evidence="5 6" key="1">
    <citation type="submission" date="2021-06" db="EMBL/GenBank/DDBJ databases">
        <title>Caerostris extrusa draft genome.</title>
        <authorList>
            <person name="Kono N."/>
            <person name="Arakawa K."/>
        </authorList>
    </citation>
    <scope>NUCLEOTIDE SEQUENCE [LARGE SCALE GENOMIC DNA]</scope>
</reference>
<accession>A0AAV4QRB2</accession>
<dbReference type="GO" id="GO:0007156">
    <property type="term" value="P:homophilic cell adhesion via plasma membrane adhesion molecules"/>
    <property type="evidence" value="ECO:0007669"/>
    <property type="project" value="TreeGrafter"/>
</dbReference>
<dbReference type="FunFam" id="2.60.40.10:FF:000119">
    <property type="entry name" value="Sallimus, isoform P"/>
    <property type="match status" value="1"/>
</dbReference>
<evidence type="ECO:0000313" key="6">
    <source>
        <dbReference type="Proteomes" id="UP001054945"/>
    </source>
</evidence>
<dbReference type="FunFam" id="2.60.40.10:FF:000032">
    <property type="entry name" value="palladin isoform X1"/>
    <property type="match status" value="1"/>
</dbReference>
<dbReference type="SMART" id="SM00408">
    <property type="entry name" value="IGc2"/>
    <property type="match status" value="3"/>
</dbReference>
<feature type="domain" description="Ig-like" evidence="4">
    <location>
        <begin position="305"/>
        <end position="396"/>
    </location>
</feature>
<keyword evidence="2" id="KW-0393">Immunoglobulin domain</keyword>
<dbReference type="GO" id="GO:0030424">
    <property type="term" value="C:axon"/>
    <property type="evidence" value="ECO:0007669"/>
    <property type="project" value="TreeGrafter"/>
</dbReference>
<dbReference type="PROSITE" id="PS50835">
    <property type="entry name" value="IG_LIKE"/>
    <property type="match status" value="3"/>
</dbReference>
<dbReference type="GO" id="GO:0007411">
    <property type="term" value="P:axon guidance"/>
    <property type="evidence" value="ECO:0007669"/>
    <property type="project" value="TreeGrafter"/>
</dbReference>
<dbReference type="InterPro" id="IPR003598">
    <property type="entry name" value="Ig_sub2"/>
</dbReference>
<feature type="domain" description="Ig-like" evidence="4">
    <location>
        <begin position="33"/>
        <end position="123"/>
    </location>
</feature>
<evidence type="ECO:0000256" key="1">
    <source>
        <dbReference type="ARBA" id="ARBA00023157"/>
    </source>
</evidence>
<dbReference type="Pfam" id="PF07679">
    <property type="entry name" value="I-set"/>
    <property type="match status" value="3"/>
</dbReference>